<keyword evidence="2" id="KW-0812">Transmembrane</keyword>
<name>A0A7Z7NKH4_9BURK</name>
<sequence length="154" mass="16922">MPHAYHEPIFQQQHSATGTLGIRMLTRSLLRDLVAGILVASGLVGAVATSHAQVAFWQQIRSDGRAARVQAGDGWQTASVRAESREHVQAQIDRMEARARADDRLSGRRAALANARDDNRGRGQERNPATDVRNEPRQGQIGPGWQARGRDNGR</sequence>
<feature type="compositionally biased region" description="Basic and acidic residues" evidence="1">
    <location>
        <begin position="115"/>
        <end position="125"/>
    </location>
</feature>
<gene>
    <name evidence="3" type="ORF">CBM2594_A40606</name>
</gene>
<evidence type="ECO:0000256" key="1">
    <source>
        <dbReference type="SAM" id="MobiDB-lite"/>
    </source>
</evidence>
<comment type="caution">
    <text evidence="3">The sequence shown here is derived from an EMBL/GenBank/DDBJ whole genome shotgun (WGS) entry which is preliminary data.</text>
</comment>
<feature type="transmembrane region" description="Helical" evidence="2">
    <location>
        <begin position="33"/>
        <end position="57"/>
    </location>
</feature>
<evidence type="ECO:0000256" key="2">
    <source>
        <dbReference type="SAM" id="Phobius"/>
    </source>
</evidence>
<keyword evidence="2" id="KW-1133">Transmembrane helix</keyword>
<dbReference type="AlphaFoldDB" id="A0A7Z7NKH4"/>
<evidence type="ECO:0000313" key="4">
    <source>
        <dbReference type="Proteomes" id="UP000257139"/>
    </source>
</evidence>
<keyword evidence="2" id="KW-0472">Membrane</keyword>
<protein>
    <submittedName>
        <fullName evidence="3">Uncharacterized protein</fullName>
    </submittedName>
</protein>
<feature type="region of interest" description="Disordered" evidence="1">
    <location>
        <begin position="97"/>
        <end position="154"/>
    </location>
</feature>
<dbReference type="EMBL" id="OGUU01000008">
    <property type="protein sequence ID" value="SPC09283.1"/>
    <property type="molecule type" value="Genomic_DNA"/>
</dbReference>
<accession>A0A7Z7NKH4</accession>
<feature type="compositionally biased region" description="Basic and acidic residues" evidence="1">
    <location>
        <begin position="97"/>
        <end position="106"/>
    </location>
</feature>
<reference evidence="3 4" key="1">
    <citation type="submission" date="2018-01" db="EMBL/GenBank/DDBJ databases">
        <authorList>
            <person name="Clerissi C."/>
        </authorList>
    </citation>
    <scope>NUCLEOTIDE SEQUENCE [LARGE SCALE GENOMIC DNA]</scope>
    <source>
        <strain evidence="3">Cupriavidus taiwanensis STM 6021</strain>
    </source>
</reference>
<proteinExistence type="predicted"/>
<dbReference type="Proteomes" id="UP000257139">
    <property type="component" value="Chromosome CBM2594_a"/>
</dbReference>
<organism evidence="3 4">
    <name type="scientific">Cupriavidus taiwanensis</name>
    <dbReference type="NCBI Taxonomy" id="164546"/>
    <lineage>
        <taxon>Bacteria</taxon>
        <taxon>Pseudomonadati</taxon>
        <taxon>Pseudomonadota</taxon>
        <taxon>Betaproteobacteria</taxon>
        <taxon>Burkholderiales</taxon>
        <taxon>Burkholderiaceae</taxon>
        <taxon>Cupriavidus</taxon>
    </lineage>
</organism>
<evidence type="ECO:0000313" key="3">
    <source>
        <dbReference type="EMBL" id="SPC09283.1"/>
    </source>
</evidence>